<evidence type="ECO:0000256" key="2">
    <source>
        <dbReference type="ARBA" id="ARBA00005658"/>
    </source>
</evidence>
<feature type="transmembrane region" description="Helical" evidence="9">
    <location>
        <begin position="58"/>
        <end position="77"/>
    </location>
</feature>
<evidence type="ECO:0000256" key="5">
    <source>
        <dbReference type="ARBA" id="ARBA00022692"/>
    </source>
</evidence>
<evidence type="ECO:0000256" key="8">
    <source>
        <dbReference type="SAM" id="MobiDB-lite"/>
    </source>
</evidence>
<keyword evidence="7 9" id="KW-0472">Membrane</keyword>
<dbReference type="Proteomes" id="UP000248916">
    <property type="component" value="Unassembled WGS sequence"/>
</dbReference>
<evidence type="ECO:0000313" key="10">
    <source>
        <dbReference type="EMBL" id="PZX15797.1"/>
    </source>
</evidence>
<dbReference type="EMBL" id="QKZL01000009">
    <property type="protein sequence ID" value="PZX15797.1"/>
    <property type="molecule type" value="Genomic_DNA"/>
</dbReference>
<evidence type="ECO:0000256" key="4">
    <source>
        <dbReference type="ARBA" id="ARBA00022475"/>
    </source>
</evidence>
<sequence length="550" mass="60240">MRNHIEQSSLLIFPKVNRTVFLWSALLILGFIAFGVLFTETAGTVFNGLQSFLTTYFGWVLIVEVNLLVIFVAFVALGPFGDIRLGRMDEDPEYDLFSWVAMLFSAGIGIGLIYWGVAEPMYHFFSPPIAEAETEAAAKQAMVLSFMHWGFHAWAVYAVVALALAYFHFRKGLPLTIRSALYPILGDRIYGRWGDLVDILAVFGTMFGIVTSLGLGAMQVNSGLNYVFGVPESSLVQILVIAAITAAATLSVVAGLDGGIKRLSTINIVLSLVFLVFMVAVGPTLFIFDTYVENYGNYLSEFVSLGLWTEGWSDGSWQNSWTIFYWAWWVSWAPFVGIFIARISRGRTIREFLAGVMLIPCSIMFFWFTAFGGTAIQISLGGDPALIEATKEAYGNTMFALLEYFPFTALTSIFATVLIVMWFVTSSDSGSFVIDMLTAGGDPDPPKVQRVFWAVAEGAVAAVLLLMGGLNALQAAAVVAGFPFAIVVLLIAFGLWRSLRWDALMVHRHRVRYRSDSEAEHNMPPAPAGEGDRADGPAAPSPRGEPSPAE</sequence>
<feature type="transmembrane region" description="Helical" evidence="9">
    <location>
        <begin position="476"/>
        <end position="496"/>
    </location>
</feature>
<keyword evidence="11" id="KW-1185">Reference proteome</keyword>
<feature type="transmembrane region" description="Helical" evidence="9">
    <location>
        <begin position="196"/>
        <end position="215"/>
    </location>
</feature>
<accession>A0A2W7NCB9</accession>
<dbReference type="NCBIfam" id="TIGR00842">
    <property type="entry name" value="bcct"/>
    <property type="match status" value="1"/>
</dbReference>
<keyword evidence="6 9" id="KW-1133">Transmembrane helix</keyword>
<evidence type="ECO:0000256" key="3">
    <source>
        <dbReference type="ARBA" id="ARBA00022448"/>
    </source>
</evidence>
<feature type="transmembrane region" description="Helical" evidence="9">
    <location>
        <begin position="97"/>
        <end position="117"/>
    </location>
</feature>
<comment type="subcellular location">
    <subcellularLocation>
        <location evidence="1">Cell membrane</location>
        <topology evidence="1">Multi-pass membrane protein</topology>
    </subcellularLocation>
</comment>
<reference evidence="10 11" key="1">
    <citation type="submission" date="2018-06" db="EMBL/GenBank/DDBJ databases">
        <title>Genomic Encyclopedia of Archaeal and Bacterial Type Strains, Phase II (KMG-II): from individual species to whole genera.</title>
        <authorList>
            <person name="Goeker M."/>
        </authorList>
    </citation>
    <scope>NUCLEOTIDE SEQUENCE [LARGE SCALE GENOMIC DNA]</scope>
    <source>
        <strain evidence="10 11">DSM 22009</strain>
    </source>
</reference>
<dbReference type="InterPro" id="IPR018093">
    <property type="entry name" value="BCCT_CS"/>
</dbReference>
<feature type="transmembrane region" description="Helical" evidence="9">
    <location>
        <begin position="20"/>
        <end position="38"/>
    </location>
</feature>
<evidence type="ECO:0000313" key="11">
    <source>
        <dbReference type="Proteomes" id="UP000248916"/>
    </source>
</evidence>
<dbReference type="GO" id="GO:0022857">
    <property type="term" value="F:transmembrane transporter activity"/>
    <property type="evidence" value="ECO:0007669"/>
    <property type="project" value="InterPro"/>
</dbReference>
<dbReference type="PROSITE" id="PS01303">
    <property type="entry name" value="BCCT"/>
    <property type="match status" value="1"/>
</dbReference>
<feature type="transmembrane region" description="Helical" evidence="9">
    <location>
        <begin position="235"/>
        <end position="256"/>
    </location>
</feature>
<dbReference type="PANTHER" id="PTHR30047">
    <property type="entry name" value="HIGH-AFFINITY CHOLINE TRANSPORT PROTEIN-RELATED"/>
    <property type="match status" value="1"/>
</dbReference>
<feature type="transmembrane region" description="Helical" evidence="9">
    <location>
        <begin position="151"/>
        <end position="169"/>
    </location>
</feature>
<organism evidence="10 11">
    <name type="scientific">Palleronia aestuarii</name>
    <dbReference type="NCBI Taxonomy" id="568105"/>
    <lineage>
        <taxon>Bacteria</taxon>
        <taxon>Pseudomonadati</taxon>
        <taxon>Pseudomonadota</taxon>
        <taxon>Alphaproteobacteria</taxon>
        <taxon>Rhodobacterales</taxon>
        <taxon>Roseobacteraceae</taxon>
        <taxon>Palleronia</taxon>
    </lineage>
</organism>
<feature type="transmembrane region" description="Helical" evidence="9">
    <location>
        <begin position="268"/>
        <end position="288"/>
    </location>
</feature>
<dbReference type="OrthoDB" id="9775735at2"/>
<dbReference type="Pfam" id="PF02028">
    <property type="entry name" value="BCCT"/>
    <property type="match status" value="1"/>
</dbReference>
<evidence type="ECO:0000256" key="6">
    <source>
        <dbReference type="ARBA" id="ARBA00022989"/>
    </source>
</evidence>
<feature type="transmembrane region" description="Helical" evidence="9">
    <location>
        <begin position="353"/>
        <end position="376"/>
    </location>
</feature>
<feature type="transmembrane region" description="Helical" evidence="9">
    <location>
        <begin position="404"/>
        <end position="424"/>
    </location>
</feature>
<dbReference type="GO" id="GO:0005886">
    <property type="term" value="C:plasma membrane"/>
    <property type="evidence" value="ECO:0007669"/>
    <property type="project" value="UniProtKB-SubCell"/>
</dbReference>
<comment type="caution">
    <text evidence="10">The sequence shown here is derived from an EMBL/GenBank/DDBJ whole genome shotgun (WGS) entry which is preliminary data.</text>
</comment>
<dbReference type="RefSeq" id="WP_111537558.1">
    <property type="nucleotide sequence ID" value="NZ_QKZL01000009.1"/>
</dbReference>
<dbReference type="AlphaFoldDB" id="A0A2W7NCB9"/>
<feature type="transmembrane region" description="Helical" evidence="9">
    <location>
        <begin position="323"/>
        <end position="341"/>
    </location>
</feature>
<feature type="compositionally biased region" description="Pro residues" evidence="8">
    <location>
        <begin position="539"/>
        <end position="550"/>
    </location>
</feature>
<feature type="transmembrane region" description="Helical" evidence="9">
    <location>
        <begin position="451"/>
        <end position="470"/>
    </location>
</feature>
<protein>
    <submittedName>
        <fullName evidence="10">Choline/glycine/proline betaine transport protein</fullName>
    </submittedName>
</protein>
<keyword evidence="5 9" id="KW-0812">Transmembrane</keyword>
<gene>
    <name evidence="10" type="ORF">LX81_02430</name>
</gene>
<dbReference type="InterPro" id="IPR000060">
    <property type="entry name" value="BCCT_transptr"/>
</dbReference>
<evidence type="ECO:0000256" key="1">
    <source>
        <dbReference type="ARBA" id="ARBA00004651"/>
    </source>
</evidence>
<keyword evidence="3" id="KW-0813">Transport</keyword>
<proteinExistence type="inferred from homology"/>
<evidence type="ECO:0000256" key="7">
    <source>
        <dbReference type="ARBA" id="ARBA00023136"/>
    </source>
</evidence>
<name>A0A2W7NCB9_9RHOB</name>
<evidence type="ECO:0000256" key="9">
    <source>
        <dbReference type="SAM" id="Phobius"/>
    </source>
</evidence>
<keyword evidence="4" id="KW-1003">Cell membrane</keyword>
<dbReference type="PANTHER" id="PTHR30047:SF7">
    <property type="entry name" value="HIGH-AFFINITY CHOLINE TRANSPORT PROTEIN"/>
    <property type="match status" value="1"/>
</dbReference>
<feature type="region of interest" description="Disordered" evidence="8">
    <location>
        <begin position="516"/>
        <end position="550"/>
    </location>
</feature>
<comment type="similarity">
    <text evidence="2">Belongs to the BCCT transporter (TC 2.A.15) family.</text>
</comment>